<evidence type="ECO:0000256" key="4">
    <source>
        <dbReference type="SAM" id="SignalP"/>
    </source>
</evidence>
<evidence type="ECO:0000256" key="3">
    <source>
        <dbReference type="SAM" id="MobiDB-lite"/>
    </source>
</evidence>
<feature type="chain" id="PRO_5035677389" description="NAD(P)-binding domain-containing protein" evidence="4">
    <location>
        <begin position="23"/>
        <end position="432"/>
    </location>
</feature>
<evidence type="ECO:0000256" key="2">
    <source>
        <dbReference type="ARBA" id="ARBA00023027"/>
    </source>
</evidence>
<dbReference type="Gene3D" id="3.40.50.720">
    <property type="entry name" value="NAD(P)-binding Rossmann-like Domain"/>
    <property type="match status" value="1"/>
</dbReference>
<dbReference type="Pfam" id="PF16363">
    <property type="entry name" value="GDP_Man_Dehyd"/>
    <property type="match status" value="1"/>
</dbReference>
<dbReference type="PRINTS" id="PR01713">
    <property type="entry name" value="NUCEPIMERASE"/>
</dbReference>
<organism evidence="7">
    <name type="scientific">Ditylum brightwellii</name>
    <dbReference type="NCBI Taxonomy" id="49249"/>
    <lineage>
        <taxon>Eukaryota</taxon>
        <taxon>Sar</taxon>
        <taxon>Stramenopiles</taxon>
        <taxon>Ochrophyta</taxon>
        <taxon>Bacillariophyta</taxon>
        <taxon>Mediophyceae</taxon>
        <taxon>Lithodesmiophycidae</taxon>
        <taxon>Lithodesmiales</taxon>
        <taxon>Lithodesmiaceae</taxon>
        <taxon>Ditylum</taxon>
    </lineage>
</organism>
<feature type="region of interest" description="Disordered" evidence="3">
    <location>
        <begin position="53"/>
        <end position="77"/>
    </location>
</feature>
<evidence type="ECO:0000313" key="6">
    <source>
        <dbReference type="EMBL" id="CAE4608353.1"/>
    </source>
</evidence>
<evidence type="ECO:0000313" key="7">
    <source>
        <dbReference type="EMBL" id="CAE4608357.1"/>
    </source>
</evidence>
<dbReference type="PANTHER" id="PTHR43574">
    <property type="entry name" value="EPIMERASE-RELATED"/>
    <property type="match status" value="1"/>
</dbReference>
<dbReference type="AlphaFoldDB" id="A0A6V2FEV2"/>
<protein>
    <recommendedName>
        <fullName evidence="5">NAD(P)-binding domain-containing protein</fullName>
    </recommendedName>
</protein>
<name>A0A6V2FEV2_9STRA</name>
<keyword evidence="4" id="KW-0732">Signal</keyword>
<dbReference type="InterPro" id="IPR016040">
    <property type="entry name" value="NAD(P)-bd_dom"/>
</dbReference>
<comment type="similarity">
    <text evidence="1">Belongs to the NAD(P)-dependent epimerase/dehydratase family.</text>
</comment>
<dbReference type="EMBL" id="HBNS01019493">
    <property type="protein sequence ID" value="CAE4608357.1"/>
    <property type="molecule type" value="Transcribed_RNA"/>
</dbReference>
<accession>A0A6V2FEV2</accession>
<gene>
    <name evidence="6" type="ORF">DBRI00130_LOCUS15513</name>
    <name evidence="7" type="ORF">DBRI00130_LOCUS15515</name>
</gene>
<dbReference type="EMBL" id="HBNS01019491">
    <property type="protein sequence ID" value="CAE4608353.1"/>
    <property type="molecule type" value="Transcribed_RNA"/>
</dbReference>
<feature type="domain" description="NAD(P)-binding" evidence="5">
    <location>
        <begin position="89"/>
        <end position="395"/>
    </location>
</feature>
<reference evidence="7" key="1">
    <citation type="submission" date="2021-01" db="EMBL/GenBank/DDBJ databases">
        <authorList>
            <person name="Corre E."/>
            <person name="Pelletier E."/>
            <person name="Niang G."/>
            <person name="Scheremetjew M."/>
            <person name="Finn R."/>
            <person name="Kale V."/>
            <person name="Holt S."/>
            <person name="Cochrane G."/>
            <person name="Meng A."/>
            <person name="Brown T."/>
            <person name="Cohen L."/>
        </authorList>
    </citation>
    <scope>NUCLEOTIDE SEQUENCE</scope>
    <source>
        <strain evidence="7">GSO104</strain>
    </source>
</reference>
<dbReference type="Gene3D" id="3.90.25.10">
    <property type="entry name" value="UDP-galactose 4-epimerase, domain 1"/>
    <property type="match status" value="1"/>
</dbReference>
<evidence type="ECO:0000259" key="5">
    <source>
        <dbReference type="Pfam" id="PF16363"/>
    </source>
</evidence>
<keyword evidence="2" id="KW-0520">NAD</keyword>
<evidence type="ECO:0000256" key="1">
    <source>
        <dbReference type="ARBA" id="ARBA00007637"/>
    </source>
</evidence>
<sequence>MFVVKIIYSCLLLLLISVPSFQHKLSNHLTQTATSLTKNKMTKQIVTSVPTEHAPIGEPISDSDSSSESSASFTSDQTVEPHVGYKKVLITGGAGFIGSHVAECLLERGDDVVIVDEMNDYYDVRIKESNLSLLLDMYGKERVSIHRGDMCDEAFMQRVFEETRPEWVCHMAARAGVRPSIQDPFVYIHSNIKGTTRLMELSHQYGVQNFVFASSSSVYGGSKSTFFSEDESVDNPVSPYAATKKACELLAYTYHHLYKLNISALRFFTVYGPRGRPDMAPFKFIDRVSRGLEIQQFGDGSSSRDYTYITDIVDGVVRAIDRPYPYEIYNLGKGDGTSLKEFISLVEKYTGKKAIIRQLPDQAGDVPYTCADVSKADCLLGYRAKISFEEGIRRTAEWYRAAYEKEIIEISPETQANGLSRAASCVELKTQT</sequence>
<feature type="compositionally biased region" description="Low complexity" evidence="3">
    <location>
        <begin position="62"/>
        <end position="76"/>
    </location>
</feature>
<feature type="signal peptide" evidence="4">
    <location>
        <begin position="1"/>
        <end position="22"/>
    </location>
</feature>
<proteinExistence type="inferred from homology"/>
<dbReference type="SUPFAM" id="SSF51735">
    <property type="entry name" value="NAD(P)-binding Rossmann-fold domains"/>
    <property type="match status" value="1"/>
</dbReference>
<dbReference type="InterPro" id="IPR036291">
    <property type="entry name" value="NAD(P)-bd_dom_sf"/>
</dbReference>